<dbReference type="Proteomes" id="UP000326476">
    <property type="component" value="Unassembled WGS sequence"/>
</dbReference>
<dbReference type="Gene3D" id="3.40.930.10">
    <property type="entry name" value="Mannitol-specific EII, Chain A"/>
    <property type="match status" value="1"/>
</dbReference>
<feature type="domain" description="PTS EIIA type-2" evidence="12">
    <location>
        <begin position="1"/>
        <end position="145"/>
    </location>
</feature>
<dbReference type="GO" id="GO:0009401">
    <property type="term" value="P:phosphoenolpyruvate-dependent sugar phosphotransferase system"/>
    <property type="evidence" value="ECO:0007669"/>
    <property type="project" value="UniProtKB-KW"/>
</dbReference>
<evidence type="ECO:0000313" key="13">
    <source>
        <dbReference type="EMBL" id="KAA9239763.1"/>
    </source>
</evidence>
<evidence type="ECO:0000256" key="9">
    <source>
        <dbReference type="ARBA" id="ARBA00029908"/>
    </source>
</evidence>
<evidence type="ECO:0000256" key="10">
    <source>
        <dbReference type="ARBA" id="ARBA00030956"/>
    </source>
</evidence>
<dbReference type="GeneID" id="89333517"/>
<reference evidence="14" key="1">
    <citation type="submission" date="2019-09" db="EMBL/GenBank/DDBJ databases">
        <title>Draft genome sequence assemblies of isolates from the urinary tract.</title>
        <authorList>
            <person name="Mores C.R."/>
            <person name="Putonti C."/>
            <person name="Wolfe A.J."/>
        </authorList>
    </citation>
    <scope>NUCLEOTIDE SEQUENCE [LARGE SCALE GENOMIC DNA]</scope>
    <source>
        <strain evidence="14">UMB8614</strain>
    </source>
</reference>
<dbReference type="InterPro" id="IPR002178">
    <property type="entry name" value="PTS_EIIA_type-2_dom"/>
</dbReference>
<dbReference type="PANTHER" id="PTHR30181">
    <property type="entry name" value="MANNITOL PERMEASE IIC COMPONENT"/>
    <property type="match status" value="1"/>
</dbReference>
<name>A0A0X8FDC1_9LACT</name>
<dbReference type="AlphaFoldDB" id="A0A0X8FDC1"/>
<keyword evidence="5 13" id="KW-0762">Sugar transport</keyword>
<keyword evidence="3" id="KW-0813">Transport</keyword>
<protein>
    <recommendedName>
        <fullName evidence="2">Mannitol-specific phosphotransferase enzyme IIA component</fullName>
    </recommendedName>
    <alternativeName>
        <fullName evidence="10">EIIA</fullName>
    </alternativeName>
    <alternativeName>
        <fullName evidence="11">EIII</fullName>
    </alternativeName>
    <alternativeName>
        <fullName evidence="9">PTS system mannitol-specific EIIA component</fullName>
    </alternativeName>
</protein>
<evidence type="ECO:0000256" key="8">
    <source>
        <dbReference type="ARBA" id="ARBA00022777"/>
    </source>
</evidence>
<keyword evidence="6" id="KW-0808">Transferase</keyword>
<dbReference type="InterPro" id="IPR050893">
    <property type="entry name" value="Sugar_PTS"/>
</dbReference>
<evidence type="ECO:0000256" key="7">
    <source>
        <dbReference type="ARBA" id="ARBA00022683"/>
    </source>
</evidence>
<organism evidence="13 14">
    <name type="scientific">Aerococcus tenax</name>
    <dbReference type="NCBI Taxonomy" id="3078812"/>
    <lineage>
        <taxon>Bacteria</taxon>
        <taxon>Bacillati</taxon>
        <taxon>Bacillota</taxon>
        <taxon>Bacilli</taxon>
        <taxon>Lactobacillales</taxon>
        <taxon>Aerococcaceae</taxon>
        <taxon>Aerococcus</taxon>
    </lineage>
</organism>
<evidence type="ECO:0000256" key="4">
    <source>
        <dbReference type="ARBA" id="ARBA00022553"/>
    </source>
</evidence>
<sequence length="147" mass="16041">MELKESMIRLNQSFINKEDAIRAAGQLLVDDGDVEEEYIDSMLAREEVVSTHMGNFIAIPHGTDEGKDKVKATGISVIQVPFGVDFAPDEPEEKMAMMVFGIAGIGNEHLDLLSKIAVVCSDMDSVVRLVNATSAQEIIAIFEEAEV</sequence>
<dbReference type="GO" id="GO:0090563">
    <property type="term" value="F:protein-phosphocysteine-sugar phosphotransferase activity"/>
    <property type="evidence" value="ECO:0007669"/>
    <property type="project" value="TreeGrafter"/>
</dbReference>
<evidence type="ECO:0000313" key="14">
    <source>
        <dbReference type="Proteomes" id="UP000326476"/>
    </source>
</evidence>
<proteinExistence type="predicted"/>
<dbReference type="InterPro" id="IPR016152">
    <property type="entry name" value="PTrfase/Anion_transptr"/>
</dbReference>
<evidence type="ECO:0000256" key="3">
    <source>
        <dbReference type="ARBA" id="ARBA00022448"/>
    </source>
</evidence>
<keyword evidence="8" id="KW-0418">Kinase</keyword>
<evidence type="ECO:0000256" key="2">
    <source>
        <dbReference type="ARBA" id="ARBA00014783"/>
    </source>
</evidence>
<keyword evidence="14" id="KW-1185">Reference proteome</keyword>
<evidence type="ECO:0000256" key="1">
    <source>
        <dbReference type="ARBA" id="ARBA00002434"/>
    </source>
</evidence>
<keyword evidence="4" id="KW-0597">Phosphoprotein</keyword>
<evidence type="ECO:0000256" key="11">
    <source>
        <dbReference type="ARBA" id="ARBA00030962"/>
    </source>
</evidence>
<dbReference type="GO" id="GO:0005886">
    <property type="term" value="C:plasma membrane"/>
    <property type="evidence" value="ECO:0007669"/>
    <property type="project" value="TreeGrafter"/>
</dbReference>
<keyword evidence="7" id="KW-0598">Phosphotransferase system</keyword>
<dbReference type="PANTHER" id="PTHR30181:SF2">
    <property type="entry name" value="PTS SYSTEM MANNITOL-SPECIFIC EIICBA COMPONENT"/>
    <property type="match status" value="1"/>
</dbReference>
<dbReference type="CDD" id="cd00211">
    <property type="entry name" value="PTS_IIA_fru"/>
    <property type="match status" value="1"/>
</dbReference>
<dbReference type="OrthoDB" id="1640042at2"/>
<dbReference type="Pfam" id="PF00359">
    <property type="entry name" value="PTS_EIIA_2"/>
    <property type="match status" value="1"/>
</dbReference>
<dbReference type="RefSeq" id="WP_013669286.1">
    <property type="nucleotide sequence ID" value="NZ_CAJHLU010000025.1"/>
</dbReference>
<comment type="caution">
    <text evidence="13">The sequence shown here is derived from an EMBL/GenBank/DDBJ whole genome shotgun (WGS) entry which is preliminary data.</text>
</comment>
<dbReference type="KEGG" id="aun:AWM73_00985"/>
<dbReference type="PROSITE" id="PS00372">
    <property type="entry name" value="PTS_EIIA_TYPE_2_HIS"/>
    <property type="match status" value="1"/>
</dbReference>
<evidence type="ECO:0000256" key="6">
    <source>
        <dbReference type="ARBA" id="ARBA00022679"/>
    </source>
</evidence>
<dbReference type="GO" id="GO:0016301">
    <property type="term" value="F:kinase activity"/>
    <property type="evidence" value="ECO:0007669"/>
    <property type="project" value="UniProtKB-KW"/>
</dbReference>
<gene>
    <name evidence="13" type="ORF">F6I34_05905</name>
</gene>
<comment type="function">
    <text evidence="1">The phosphoenolpyruvate-dependent sugar phosphotransferase system (sugar PTS), a major carbohydrate active transport system, catalyzes the phosphorylation of incoming sugar substrates concomitantly with their translocation across the cell membrane. The enzyme II CmtAB PTS system is involved in D-mannitol transport.</text>
</comment>
<dbReference type="EMBL" id="VYVN01000013">
    <property type="protein sequence ID" value="KAA9239763.1"/>
    <property type="molecule type" value="Genomic_DNA"/>
</dbReference>
<dbReference type="PROSITE" id="PS51094">
    <property type="entry name" value="PTS_EIIA_TYPE_2"/>
    <property type="match status" value="1"/>
</dbReference>
<accession>A0A0X8FDC1</accession>
<evidence type="ECO:0000256" key="5">
    <source>
        <dbReference type="ARBA" id="ARBA00022597"/>
    </source>
</evidence>
<evidence type="ECO:0000259" key="12">
    <source>
        <dbReference type="PROSITE" id="PS51094"/>
    </source>
</evidence>
<dbReference type="SUPFAM" id="SSF55804">
    <property type="entry name" value="Phoshotransferase/anion transport protein"/>
    <property type="match status" value="1"/>
</dbReference>
<dbReference type="OMA" id="DVSTYMG"/>